<dbReference type="OMA" id="CGHGQVK"/>
<dbReference type="GO" id="GO:0019903">
    <property type="term" value="F:protein phosphatase binding"/>
    <property type="evidence" value="ECO:0007669"/>
    <property type="project" value="InterPro"/>
</dbReference>
<dbReference type="InterPro" id="IPR016024">
    <property type="entry name" value="ARM-type_fold"/>
</dbReference>
<gene>
    <name evidence="3" type="ORF">EIN_375490</name>
</gene>
<keyword evidence="2" id="KW-0131">Cell cycle</keyword>
<dbReference type="KEGG" id="eiv:EIN_375490"/>
<evidence type="ECO:0000256" key="2">
    <source>
        <dbReference type="ARBA" id="ARBA00023306"/>
    </source>
</evidence>
<comment type="similarity">
    <text evidence="1">Belongs to the SAPS family.</text>
</comment>
<dbReference type="AlphaFoldDB" id="A0A0A1TU61"/>
<proteinExistence type="inferred from homology"/>
<dbReference type="EMBL" id="KB207268">
    <property type="protein sequence ID" value="ELP83444.1"/>
    <property type="molecule type" value="Genomic_DNA"/>
</dbReference>
<keyword evidence="4" id="KW-1185">Reference proteome</keyword>
<dbReference type="InterPro" id="IPR007587">
    <property type="entry name" value="SAPS"/>
</dbReference>
<name>A0A0A1TU61_ENTIV</name>
<dbReference type="GeneID" id="14882501"/>
<reference evidence="3 4" key="1">
    <citation type="submission" date="2012-10" db="EMBL/GenBank/DDBJ databases">
        <authorList>
            <person name="Zafar N."/>
            <person name="Inman J."/>
            <person name="Hall N."/>
            <person name="Lorenzi H."/>
            <person name="Caler E."/>
        </authorList>
    </citation>
    <scope>NUCLEOTIDE SEQUENCE [LARGE SCALE GENOMIC DNA]</scope>
    <source>
        <strain evidence="3 4">IP1</strain>
    </source>
</reference>
<dbReference type="PANTHER" id="PTHR12634:SF8">
    <property type="entry name" value="FIERY MOUNTAIN, ISOFORM D"/>
    <property type="match status" value="1"/>
</dbReference>
<dbReference type="RefSeq" id="XP_004182790.1">
    <property type="nucleotide sequence ID" value="XM_004182742.1"/>
</dbReference>
<dbReference type="SUPFAM" id="SSF48371">
    <property type="entry name" value="ARM repeat"/>
    <property type="match status" value="1"/>
</dbReference>
<evidence type="ECO:0000313" key="3">
    <source>
        <dbReference type="EMBL" id="ELP83444.1"/>
    </source>
</evidence>
<dbReference type="GO" id="GO:0005634">
    <property type="term" value="C:nucleus"/>
    <property type="evidence" value="ECO:0007669"/>
    <property type="project" value="TreeGrafter"/>
</dbReference>
<dbReference type="GO" id="GO:0019888">
    <property type="term" value="F:protein phosphatase regulator activity"/>
    <property type="evidence" value="ECO:0007669"/>
    <property type="project" value="TreeGrafter"/>
</dbReference>
<evidence type="ECO:0000313" key="4">
    <source>
        <dbReference type="Proteomes" id="UP000014680"/>
    </source>
</evidence>
<dbReference type="OrthoDB" id="295029at2759"/>
<evidence type="ECO:0000256" key="1">
    <source>
        <dbReference type="ARBA" id="ARBA00006180"/>
    </source>
</evidence>
<dbReference type="Proteomes" id="UP000014680">
    <property type="component" value="Unassembled WGS sequence"/>
</dbReference>
<protein>
    <recommendedName>
        <fullName evidence="5">Serine/threonine-protein phosphatase 4 regulatory subunit 3-like central domain-containing protein</fullName>
    </recommendedName>
</protein>
<sequence length="434" mass="49708">MSICIGNGAMRHQILSGAVLSSGIGCVVDGVFLEDQTGIYMLKQITLKNKKLEGVTLDLLCKVLTSLLIPIQSKEFEQVQTVEGFVDGLMEYIDNYSICDYIIALLKLDVFHQNSRSIQWFCEQSFITKLLNVFLETPVSIDRIESVARIINEIVIWRHSHQIGAAANVFVDFFNTDKSLDQFVTLVFSSEMKEIREFGLMVISDMLTCNTSRSDLCTIPVGGLPAIFKNLVSHFENMQLLLQTKNEGFVGQTKIRLGFIVLSLLLSNYSVIYTLVDEHGFLDSLLDIFYDTTHQCTIFRQIVYNIIDTVVQRPIGEMKYRLLKDNALLERMIDVDVEALKIHEKTNFYPDYFLINSMMMYNIYKNKEINTPKFSAKLDNQKFTSYVEDIIVARTEATSVHFGKKHSPDNYFDTNTYTNFLLNSQKRGDDDDLF</sequence>
<dbReference type="VEuPathDB" id="AmoebaDB:EIN_375490"/>
<dbReference type="PANTHER" id="PTHR12634">
    <property type="entry name" value="SIT4 YEAST -ASSOCIATING PROTEIN-RELATED"/>
    <property type="match status" value="1"/>
</dbReference>
<dbReference type="GO" id="GO:0005829">
    <property type="term" value="C:cytosol"/>
    <property type="evidence" value="ECO:0007669"/>
    <property type="project" value="TreeGrafter"/>
</dbReference>
<organism evidence="3 4">
    <name type="scientific">Entamoeba invadens IP1</name>
    <dbReference type="NCBI Taxonomy" id="370355"/>
    <lineage>
        <taxon>Eukaryota</taxon>
        <taxon>Amoebozoa</taxon>
        <taxon>Evosea</taxon>
        <taxon>Archamoebae</taxon>
        <taxon>Mastigamoebida</taxon>
        <taxon>Entamoebidae</taxon>
        <taxon>Entamoeba</taxon>
    </lineage>
</organism>
<accession>A0A0A1TU61</accession>
<evidence type="ECO:0008006" key="5">
    <source>
        <dbReference type="Google" id="ProtNLM"/>
    </source>
</evidence>